<dbReference type="Proteomes" id="UP000050164">
    <property type="component" value="Unassembled WGS sequence"/>
</dbReference>
<dbReference type="EMBL" id="LWDQ01000001">
    <property type="protein sequence ID" value="OMH58562.1"/>
    <property type="molecule type" value="Genomic_DNA"/>
</dbReference>
<reference evidence="9 15" key="4">
    <citation type="journal article" date="2017" name="N. Engl. J. Med.">
        <title>Transmission of Extensively Drug-Resistant Tuberculosis in South Africa.</title>
        <authorList>
            <person name="Shah N.S."/>
            <person name="Auld S.C."/>
            <person name="Brust J.C."/>
            <person name="Mathema B."/>
            <person name="Ismail N."/>
            <person name="Moodley P."/>
            <person name="Mlisana K."/>
            <person name="Allana S."/>
            <person name="Campbell A."/>
            <person name="Mthiyane T."/>
            <person name="Morris N."/>
            <person name="Mpangase P."/>
            <person name="van der Meulen H."/>
            <person name="Omar S.V."/>
            <person name="Brown T.S."/>
            <person name="Narechania A."/>
            <person name="Shaskina E."/>
            <person name="Kapwata T."/>
            <person name="Kreiswirth B."/>
            <person name="Gandhi N.R."/>
        </authorList>
    </citation>
    <scope>NUCLEOTIDE SEQUENCE [LARGE SCALE GENOMIC DNA]</scope>
    <source>
        <strain evidence="9 15">32301_S10</strain>
    </source>
</reference>
<evidence type="ECO:0000313" key="15">
    <source>
        <dbReference type="Proteomes" id="UP000256381"/>
    </source>
</evidence>
<dbReference type="OMA" id="IAFTMEM"/>
<dbReference type="EMBL" id="JAGIZI010000002">
    <property type="protein sequence ID" value="MBP0681943.1"/>
    <property type="molecule type" value="Genomic_DNA"/>
</dbReference>
<dbReference type="AlphaFoldDB" id="A0A045JMD4"/>
<dbReference type="RefSeq" id="WP_003403421.1">
    <property type="nucleotide sequence ID" value="NZ_AP017901.1"/>
</dbReference>
<dbReference type="GO" id="GO:0005576">
    <property type="term" value="C:extracellular region"/>
    <property type="evidence" value="ECO:0007669"/>
    <property type="project" value="InterPro"/>
</dbReference>
<dbReference type="SMR" id="A0A045JMD4"/>
<dbReference type="Proteomes" id="UP000050139">
    <property type="component" value="Unassembled WGS sequence"/>
</dbReference>
<keyword evidence="5" id="KW-0449">Lipoprotein</keyword>
<evidence type="ECO:0000313" key="16">
    <source>
        <dbReference type="Proteomes" id="UP000300237"/>
    </source>
</evidence>
<evidence type="ECO:0000313" key="9">
    <source>
        <dbReference type="EMBL" id="REQ52870.1"/>
    </source>
</evidence>
<dbReference type="Proteomes" id="UP000256381">
    <property type="component" value="Unassembled WGS sequence"/>
</dbReference>
<gene>
    <name evidence="5" type="primary">lpqP</name>
    <name evidence="8" type="ORF">A4S10_00715</name>
    <name evidence="10" type="ORF">DKC2_0720</name>
    <name evidence="9" type="ORF">DSJ38_09515</name>
    <name evidence="4" type="ORF">ERS007681_01350</name>
    <name evidence="5" type="ORF">ERS027659_00776</name>
    <name evidence="6" type="ORF">ERS094118_01184</name>
    <name evidence="7" type="ORF">J8J21_02075</name>
</gene>
<feature type="chain" id="PRO_5015026392" evidence="3">
    <location>
        <begin position="26"/>
        <end position="280"/>
    </location>
</feature>
<evidence type="ECO:0000313" key="7">
    <source>
        <dbReference type="EMBL" id="MBP0681943.1"/>
    </source>
</evidence>
<evidence type="ECO:0000313" key="12">
    <source>
        <dbReference type="Proteomes" id="UP000050139"/>
    </source>
</evidence>
<accession>A0A045JMD4</accession>
<dbReference type="Proteomes" id="UP000189452">
    <property type="component" value="Chromosome"/>
</dbReference>
<reference evidence="7 17" key="8">
    <citation type="submission" date="2021-03" db="EMBL/GenBank/DDBJ databases">
        <title>Whole Genome Sequencing of Mycobacterium tuberculosis clinical isolates from Arunachal Pradesh, India.</title>
        <authorList>
            <person name="Singh S."/>
            <person name="Mudliar S.R."/>
            <person name="Kulsum U."/>
            <person name="Rufai S.B."/>
            <person name="Singh P.K."/>
            <person name="Umpo M."/>
            <person name="Nyori M."/>
        </authorList>
    </citation>
    <scope>NUCLEOTIDE SEQUENCE [LARGE SCALE GENOMIC DNA]</scope>
    <source>
        <strain evidence="7 17">OMICS/BPL/0142/20/SP</strain>
    </source>
</reference>
<evidence type="ECO:0000313" key="6">
    <source>
        <dbReference type="EMBL" id="CLV76651.1"/>
    </source>
</evidence>
<dbReference type="EMBL" id="COPH01000007">
    <property type="protein sequence ID" value="CLV76651.1"/>
    <property type="molecule type" value="Genomic_DNA"/>
</dbReference>
<keyword evidence="1 3" id="KW-0732">Signal</keyword>
<dbReference type="PANTHER" id="PTHR43037">
    <property type="entry name" value="UNNAMED PRODUCT-RELATED"/>
    <property type="match status" value="1"/>
</dbReference>
<dbReference type="GO" id="GO:0016787">
    <property type="term" value="F:hydrolase activity"/>
    <property type="evidence" value="ECO:0007669"/>
    <property type="project" value="UniProtKB-KW"/>
</dbReference>
<dbReference type="Gene3D" id="3.40.50.1820">
    <property type="entry name" value="alpha/beta hydrolase"/>
    <property type="match status" value="1"/>
</dbReference>
<dbReference type="PROSITE" id="PS51257">
    <property type="entry name" value="PROKAR_LIPOPROTEIN"/>
    <property type="match status" value="1"/>
</dbReference>
<dbReference type="InterPro" id="IPR050955">
    <property type="entry name" value="Plant_Biomass_Hydrol_Est"/>
</dbReference>
<reference evidence="8 14" key="3">
    <citation type="submission" date="2016-04" db="EMBL/GenBank/DDBJ databases">
        <authorList>
            <person name="Bigi M."/>
            <person name="Bigi F."/>
            <person name="Soria M.A."/>
        </authorList>
    </citation>
    <scope>NUCLEOTIDE SEQUENCE [LARGE SCALE GENOMIC DNA]</scope>
    <source>
        <strain evidence="8 14">6548</strain>
    </source>
</reference>
<evidence type="ECO:0000313" key="13">
    <source>
        <dbReference type="Proteomes" id="UP000050164"/>
    </source>
</evidence>
<reference evidence="11 13" key="2">
    <citation type="submission" date="2015-03" db="EMBL/GenBank/DDBJ databases">
        <authorList>
            <consortium name="Pathogen Informatics"/>
        </authorList>
    </citation>
    <scope>NUCLEOTIDE SEQUENCE [LARGE SCALE GENOMIC DNA]</scope>
    <source>
        <strain evidence="5 13">Bir 185</strain>
        <strain evidence="4 11">G09901357</strain>
    </source>
</reference>
<keyword evidence="2" id="KW-0378">Hydrolase</keyword>
<proteinExistence type="predicted"/>
<dbReference type="Proteomes" id="UP000671119">
    <property type="component" value="Unassembled WGS sequence"/>
</dbReference>
<protein>
    <submittedName>
        <fullName evidence="8">Esterase PHB depolymerase</fullName>
    </submittedName>
    <submittedName>
        <fullName evidence="5">Lipoprotein LpqP</fullName>
    </submittedName>
    <submittedName>
        <fullName evidence="7">PHB depolymerase family esterase</fullName>
    </submittedName>
    <submittedName>
        <fullName evidence="9">Polyhydroxybutyrate depolymerase</fullName>
    </submittedName>
</protein>
<dbReference type="InterPro" id="IPR029058">
    <property type="entry name" value="AB_hydrolase_fold"/>
</dbReference>
<dbReference type="EMBL" id="QTBD01000139">
    <property type="protein sequence ID" value="REQ52870.1"/>
    <property type="molecule type" value="Genomic_DNA"/>
</dbReference>
<evidence type="ECO:0000256" key="1">
    <source>
        <dbReference type="ARBA" id="ARBA00022729"/>
    </source>
</evidence>
<dbReference type="Proteomes" id="UP000300237">
    <property type="component" value="Chromosome"/>
</dbReference>
<dbReference type="EMBL" id="CNFT01000115">
    <property type="protein sequence ID" value="CKR13380.1"/>
    <property type="molecule type" value="Genomic_DNA"/>
</dbReference>
<evidence type="ECO:0000313" key="8">
    <source>
        <dbReference type="EMBL" id="OMH58562.1"/>
    </source>
</evidence>
<evidence type="ECO:0000313" key="10">
    <source>
        <dbReference type="EMBL" id="VCU48912.1"/>
    </source>
</evidence>
<dbReference type="EMBL" id="LR027516">
    <property type="protein sequence ID" value="VCU48912.1"/>
    <property type="molecule type" value="Genomic_DNA"/>
</dbReference>
<name>A0A045JMD4_MYCTX</name>
<evidence type="ECO:0000256" key="2">
    <source>
        <dbReference type="ARBA" id="ARBA00022801"/>
    </source>
</evidence>
<reference evidence="10 16" key="7">
    <citation type="submission" date="2018-08" db="EMBL/GenBank/DDBJ databases">
        <authorList>
            <person name="Fokvardsen B D."/>
            <person name="Norman A."/>
        </authorList>
    </citation>
    <scope>NUCLEOTIDE SEQUENCE [LARGE SCALE GENOMIC DNA]</scope>
    <source>
        <strain evidence="10 16">DKC2</strain>
    </source>
</reference>
<dbReference type="InterPro" id="IPR010126">
    <property type="entry name" value="Esterase_phb"/>
</dbReference>
<evidence type="ECO:0000313" key="14">
    <source>
        <dbReference type="Proteomes" id="UP000189452"/>
    </source>
</evidence>
<reference evidence="8 14" key="5">
    <citation type="submission" date="2017-02" db="EMBL/GenBank/DDBJ databases">
        <title>Protein polymorphisms may explain contrasting epidemiological fitness of two variants of a multidrug-resistant Mycobacterium tuberculosis strain.</title>
        <authorList>
            <person name="Bigi M.M."/>
            <person name="Lopez B."/>
            <person name="Blanco F.C."/>
            <person name="Sasiain M.C."/>
            <person name="De La Barrera S."/>
            <person name="Ritacco V."/>
            <person name="Bigi F."/>
            <person name="Soria M.A."/>
        </authorList>
    </citation>
    <scope>NUCLEOTIDE SEQUENCE [LARGE SCALE GENOMIC DNA]</scope>
    <source>
        <strain evidence="8 14">6548</strain>
    </source>
</reference>
<evidence type="ECO:0000256" key="3">
    <source>
        <dbReference type="SAM" id="SignalP"/>
    </source>
</evidence>
<organism evidence="5 13">
    <name type="scientific">Mycobacterium tuberculosis</name>
    <dbReference type="NCBI Taxonomy" id="1773"/>
    <lineage>
        <taxon>Bacteria</taxon>
        <taxon>Bacillati</taxon>
        <taxon>Actinomycetota</taxon>
        <taxon>Actinomycetes</taxon>
        <taxon>Mycobacteriales</taxon>
        <taxon>Mycobacteriaceae</taxon>
        <taxon>Mycobacterium</taxon>
        <taxon>Mycobacterium tuberculosis complex</taxon>
    </lineage>
</organism>
<evidence type="ECO:0000313" key="11">
    <source>
        <dbReference type="Proteomes" id="UP000048289"/>
    </source>
</evidence>
<evidence type="ECO:0000313" key="5">
    <source>
        <dbReference type="EMBL" id="CKR13380.1"/>
    </source>
</evidence>
<evidence type="ECO:0000313" key="4">
    <source>
        <dbReference type="EMBL" id="CFE38979.1"/>
    </source>
</evidence>
<dbReference type="SUPFAM" id="SSF53474">
    <property type="entry name" value="alpha/beta-Hydrolases"/>
    <property type="match status" value="1"/>
</dbReference>
<dbReference type="EMBL" id="CFOE01000133">
    <property type="protein sequence ID" value="CFE38979.1"/>
    <property type="molecule type" value="Genomic_DNA"/>
</dbReference>
<evidence type="ECO:0000313" key="17">
    <source>
        <dbReference type="Proteomes" id="UP000671119"/>
    </source>
</evidence>
<dbReference type="Pfam" id="PF10503">
    <property type="entry name" value="Esterase_PHB"/>
    <property type="match status" value="1"/>
</dbReference>
<dbReference type="PANTHER" id="PTHR43037:SF1">
    <property type="entry name" value="BLL1128 PROTEIN"/>
    <property type="match status" value="1"/>
</dbReference>
<reference evidence="9" key="6">
    <citation type="submission" date="2018-07" db="EMBL/GenBank/DDBJ databases">
        <authorList>
            <person name="Shah S."/>
            <person name="Brown T."/>
            <person name="Auld S."/>
            <person name="Bratton K."/>
            <person name="Narechania A."/>
            <person name="Mathema B."/>
            <person name="Gandhi N."/>
        </authorList>
    </citation>
    <scope>NUCLEOTIDE SEQUENCE</scope>
    <source>
        <strain evidence="9">32301_S10</strain>
    </source>
</reference>
<sequence>MLRRVAILLAAVLAFAGCSGGTRLAAGFGNGNSVHTLDVDGAGRSYRLYKPVGLPSSAPLVVMLHGGFGSAKQAERSYGWDELADSEKFLVAYPDGYHRAWNANGGGCCGRPAREGVDDIGFVRAVVADIANNVSIDPARVYVTGMSNGAIMSYTLACNTSIFAAIGVVSGTQLDPCQSPRPVSVIHIHGTADPLVRYHGGPGAGFARIDGPPVPDLNAFWREVNRCGALDTTTEGPVTTSGATCADNRRVVLLTVDDAGHRWPSFATQTLWRFFAAHFR</sequence>
<reference evidence="6 12" key="1">
    <citation type="submission" date="2015-03" db="EMBL/GenBank/DDBJ databases">
        <authorList>
            <consortium name="Pathogen Informatics"/>
            <person name="Murphy D."/>
        </authorList>
    </citation>
    <scope>NUCLEOTIDE SEQUENCE [LARGE SCALE GENOMIC DNA]</scope>
    <source>
        <strain evidence="6 12">0268S</strain>
    </source>
</reference>
<dbReference type="Proteomes" id="UP000048289">
    <property type="component" value="Unassembled WGS sequence"/>
</dbReference>
<feature type="signal peptide" evidence="3">
    <location>
        <begin position="1"/>
        <end position="25"/>
    </location>
</feature>